<feature type="region of interest" description="Disordered" evidence="1">
    <location>
        <begin position="98"/>
        <end position="118"/>
    </location>
</feature>
<protein>
    <submittedName>
        <fullName evidence="2">Uncharacterized protein</fullName>
    </submittedName>
</protein>
<keyword evidence="3" id="KW-1185">Reference proteome</keyword>
<organism evidence="2 3">
    <name type="scientific">Aspergillus keveii</name>
    <dbReference type="NCBI Taxonomy" id="714993"/>
    <lineage>
        <taxon>Eukaryota</taxon>
        <taxon>Fungi</taxon>
        <taxon>Dikarya</taxon>
        <taxon>Ascomycota</taxon>
        <taxon>Pezizomycotina</taxon>
        <taxon>Eurotiomycetes</taxon>
        <taxon>Eurotiomycetidae</taxon>
        <taxon>Eurotiales</taxon>
        <taxon>Aspergillaceae</taxon>
        <taxon>Aspergillus</taxon>
        <taxon>Aspergillus subgen. Nidulantes</taxon>
    </lineage>
</organism>
<evidence type="ECO:0000313" key="2">
    <source>
        <dbReference type="EMBL" id="KAL2798986.1"/>
    </source>
</evidence>
<reference evidence="2 3" key="1">
    <citation type="submission" date="2024-07" db="EMBL/GenBank/DDBJ databases">
        <title>Section-level genome sequencing and comparative genomics of Aspergillus sections Usti and Cavernicolus.</title>
        <authorList>
            <consortium name="Lawrence Berkeley National Laboratory"/>
            <person name="Nybo J.L."/>
            <person name="Vesth T.C."/>
            <person name="Theobald S."/>
            <person name="Frisvad J.C."/>
            <person name="Larsen T.O."/>
            <person name="Kjaerboelling I."/>
            <person name="Rothschild-Mancinelli K."/>
            <person name="Lyhne E.K."/>
            <person name="Kogle M.E."/>
            <person name="Barry K."/>
            <person name="Clum A."/>
            <person name="Na H."/>
            <person name="Ledsgaard L."/>
            <person name="Lin J."/>
            <person name="Lipzen A."/>
            <person name="Kuo A."/>
            <person name="Riley R."/>
            <person name="Mondo S."/>
            <person name="Labutti K."/>
            <person name="Haridas S."/>
            <person name="Pangalinan J."/>
            <person name="Salamov A.A."/>
            <person name="Simmons B.A."/>
            <person name="Magnuson J.K."/>
            <person name="Chen J."/>
            <person name="Drula E."/>
            <person name="Henrissat B."/>
            <person name="Wiebenga A."/>
            <person name="Lubbers R.J."/>
            <person name="Gomes A.C."/>
            <person name="Makela M.R."/>
            <person name="Stajich J."/>
            <person name="Grigoriev I.V."/>
            <person name="Mortensen U.H."/>
            <person name="De Vries R.P."/>
            <person name="Baker S.E."/>
            <person name="Andersen M.R."/>
        </authorList>
    </citation>
    <scope>NUCLEOTIDE SEQUENCE [LARGE SCALE GENOMIC DNA]</scope>
    <source>
        <strain evidence="2 3">CBS 209.92</strain>
    </source>
</reference>
<proteinExistence type="predicted"/>
<gene>
    <name evidence="2" type="ORF">BJX66DRAFT_333660</name>
</gene>
<comment type="caution">
    <text evidence="2">The sequence shown here is derived from an EMBL/GenBank/DDBJ whole genome shotgun (WGS) entry which is preliminary data.</text>
</comment>
<sequence>MSDGVLPPHLASAAKKALERVDLLYHTEMKHILGASSQRQYEDATASLRGVLSQEAPPLALADFDSDMLRTTFGVTRHPSIGEMLQVERAERVSLSRIHSFSKSTPQRRADQTKQTSSSNRLYTILELTLTETQRFNVVAATSPLNPPPHMDALRWSMQSPISMSLTYEGRQRRLNGVLDYMLLWGARQHSETNLVVVAGKSRGAASLAREEALVAMSMIHAVRKVSGKRNCRMFGLGTDSYDFYFIGIENDSVYSYRLLEWWVADDKRDIVSLLGKIMLIPTGHMGGRVSIGGG</sequence>
<evidence type="ECO:0000256" key="1">
    <source>
        <dbReference type="SAM" id="MobiDB-lite"/>
    </source>
</evidence>
<accession>A0ABR4GIV1</accession>
<dbReference type="Proteomes" id="UP001610563">
    <property type="component" value="Unassembled WGS sequence"/>
</dbReference>
<evidence type="ECO:0000313" key="3">
    <source>
        <dbReference type="Proteomes" id="UP001610563"/>
    </source>
</evidence>
<dbReference type="EMBL" id="JBFTWV010000010">
    <property type="protein sequence ID" value="KAL2798986.1"/>
    <property type="molecule type" value="Genomic_DNA"/>
</dbReference>
<name>A0ABR4GIV1_9EURO</name>